<dbReference type="OrthoDB" id="536881at2759"/>
<sequence>MKPHQTTMKYIVLFLPLLVAGMIIDPNLSFNCDAQNALMFRKLKAFENNRAPLPHSATLSCDIEKKKREYSKSQQFEVHEKSLEMRAANPEKLDKTLDNTSGKSFNNTTHKTTDKPPVIPPLMMEICKKDEHVIMNAADLHSLQVSCNDITGNIRFNAYRDAIVDFGNLQTIGGSLYIENISNIVKIQGNRLQKIGGTFKLHSLTSLVVLDLPSLNNVKEIEWKVVPILNSANLNKEMKGLKKIVISDSSLSIINDFNKIREVDIFDINNNRFLEIIKANIETVRQKLSISANAKQLELEMPLLVSAQNITIRDISSISLPKLESVGSSLELIENDFVTIDLSTLKEVGASLGIIDNVNLDLIDFANVSDIQGGLIIENNPKLQKIDAFKTLKQVGGGIYLDGKFSETNFPQLKLVKGSAYVKSDSDMFDCSRWTTPKYGRSFIRGGKVTCISGKSEESESIDTDGNVVGRNEKSDNSNKSGPSSNRGKHGLFSKVSHSGSAINEIPKIMVCTLAAVMAAAFII</sequence>
<name>A0A7H9AVN5_ZYGMR</name>
<keyword evidence="7" id="KW-1185">Reference proteome</keyword>
<dbReference type="GO" id="GO:0009986">
    <property type="term" value="C:cell surface"/>
    <property type="evidence" value="ECO:0007669"/>
    <property type="project" value="TreeGrafter"/>
</dbReference>
<evidence type="ECO:0000256" key="4">
    <source>
        <dbReference type="SAM" id="MobiDB-lite"/>
    </source>
</evidence>
<dbReference type="SUPFAM" id="SSF52058">
    <property type="entry name" value="L domain-like"/>
    <property type="match status" value="2"/>
</dbReference>
<dbReference type="RefSeq" id="XP_037141832.1">
    <property type="nucleotide sequence ID" value="XM_037285937.1"/>
</dbReference>
<keyword evidence="3" id="KW-0325">Glycoprotein</keyword>
<keyword evidence="2 5" id="KW-0732">Signal</keyword>
<gene>
    <name evidence="6" type="ORF">HG535_0A00430</name>
</gene>
<dbReference type="GO" id="GO:0005886">
    <property type="term" value="C:plasma membrane"/>
    <property type="evidence" value="ECO:0007669"/>
    <property type="project" value="TreeGrafter"/>
</dbReference>
<protein>
    <recommendedName>
        <fullName evidence="8">Receptor L-domain domain-containing protein</fullName>
    </recommendedName>
</protein>
<dbReference type="GO" id="GO:0030476">
    <property type="term" value="P:ascospore wall assembly"/>
    <property type="evidence" value="ECO:0007669"/>
    <property type="project" value="TreeGrafter"/>
</dbReference>
<evidence type="ECO:0000256" key="1">
    <source>
        <dbReference type="ARBA" id="ARBA00004196"/>
    </source>
</evidence>
<evidence type="ECO:0000256" key="3">
    <source>
        <dbReference type="ARBA" id="ARBA00023180"/>
    </source>
</evidence>
<reference evidence="6 7" key="1">
    <citation type="submission" date="2020-07" db="EMBL/GenBank/DDBJ databases">
        <title>The yeast mating-type switching endonuclease HO is a domesticated member of an unorthodox homing genetic element family.</title>
        <authorList>
            <person name="Coughlan A.Y."/>
            <person name="Lombardi L."/>
            <person name="Braun-Galleani S."/>
            <person name="Martos A.R."/>
            <person name="Galeote V."/>
            <person name="Bigey F."/>
            <person name="Dequin S."/>
            <person name="Byrne K.P."/>
            <person name="Wolfe K.H."/>
        </authorList>
    </citation>
    <scope>NUCLEOTIDE SEQUENCE [LARGE SCALE GENOMIC DNA]</scope>
    <source>
        <strain evidence="6 7">NRRL Y-6702</strain>
    </source>
</reference>
<dbReference type="AlphaFoldDB" id="A0A7H9AVN5"/>
<evidence type="ECO:0000256" key="5">
    <source>
        <dbReference type="SAM" id="SignalP"/>
    </source>
</evidence>
<dbReference type="InterPro" id="IPR051648">
    <property type="entry name" value="CWI-Assembly_Regulator"/>
</dbReference>
<dbReference type="EMBL" id="CP058604">
    <property type="protein sequence ID" value="QLG70104.1"/>
    <property type="molecule type" value="Genomic_DNA"/>
</dbReference>
<dbReference type="KEGG" id="zmk:HG535_0A00430"/>
<dbReference type="InterPro" id="IPR032675">
    <property type="entry name" value="LRR_dom_sf"/>
</dbReference>
<evidence type="ECO:0000256" key="2">
    <source>
        <dbReference type="ARBA" id="ARBA00022729"/>
    </source>
</evidence>
<feature type="chain" id="PRO_5028992909" description="Receptor L-domain domain-containing protein" evidence="5">
    <location>
        <begin position="30"/>
        <end position="524"/>
    </location>
</feature>
<dbReference type="GeneID" id="59233740"/>
<accession>A0A7H9AVN5</accession>
<dbReference type="GO" id="GO:0009277">
    <property type="term" value="C:fungal-type cell wall"/>
    <property type="evidence" value="ECO:0007669"/>
    <property type="project" value="TreeGrafter"/>
</dbReference>
<feature type="region of interest" description="Disordered" evidence="4">
    <location>
        <begin position="94"/>
        <end position="117"/>
    </location>
</feature>
<evidence type="ECO:0000313" key="7">
    <source>
        <dbReference type="Proteomes" id="UP000509704"/>
    </source>
</evidence>
<proteinExistence type="predicted"/>
<evidence type="ECO:0000313" key="6">
    <source>
        <dbReference type="EMBL" id="QLG70104.1"/>
    </source>
</evidence>
<dbReference type="Gene3D" id="3.80.10.10">
    <property type="entry name" value="Ribonuclease Inhibitor"/>
    <property type="match status" value="1"/>
</dbReference>
<feature type="region of interest" description="Disordered" evidence="4">
    <location>
        <begin position="455"/>
        <end position="491"/>
    </location>
</feature>
<dbReference type="PANTHER" id="PTHR31018">
    <property type="entry name" value="SPORULATION-SPECIFIC PROTEIN-RELATED"/>
    <property type="match status" value="1"/>
</dbReference>
<evidence type="ECO:0008006" key="8">
    <source>
        <dbReference type="Google" id="ProtNLM"/>
    </source>
</evidence>
<feature type="signal peptide" evidence="5">
    <location>
        <begin position="1"/>
        <end position="29"/>
    </location>
</feature>
<comment type="subcellular location">
    <subcellularLocation>
        <location evidence="1">Cell envelope</location>
    </subcellularLocation>
</comment>
<dbReference type="Proteomes" id="UP000509704">
    <property type="component" value="Chromosome 1"/>
</dbReference>
<organism evidence="6 7">
    <name type="scientific">Zygotorulaspora mrakii</name>
    <name type="common">Zygosaccharomyces mrakii</name>
    <dbReference type="NCBI Taxonomy" id="42260"/>
    <lineage>
        <taxon>Eukaryota</taxon>
        <taxon>Fungi</taxon>
        <taxon>Dikarya</taxon>
        <taxon>Ascomycota</taxon>
        <taxon>Saccharomycotina</taxon>
        <taxon>Saccharomycetes</taxon>
        <taxon>Saccharomycetales</taxon>
        <taxon>Saccharomycetaceae</taxon>
        <taxon>Zygotorulaspora</taxon>
    </lineage>
</organism>
<dbReference type="PANTHER" id="PTHR31018:SF12">
    <property type="entry name" value="SPORULATION-SPECIFIC PROTEIN 2-RELATED"/>
    <property type="match status" value="1"/>
</dbReference>
<feature type="compositionally biased region" description="Polar residues" evidence="4">
    <location>
        <begin position="98"/>
        <end position="110"/>
    </location>
</feature>